<dbReference type="Proteomes" id="UP001258181">
    <property type="component" value="Unassembled WGS sequence"/>
</dbReference>
<keyword evidence="1" id="KW-0812">Transmembrane</keyword>
<name>A0ABU1U4A0_9BACL</name>
<accession>A0ABU1U4A0</accession>
<dbReference type="RefSeq" id="WP_310261068.1">
    <property type="nucleotide sequence ID" value="NZ_JAVDWA010000007.1"/>
</dbReference>
<protein>
    <submittedName>
        <fullName evidence="2">Uncharacterized protein</fullName>
    </submittedName>
</protein>
<gene>
    <name evidence="2" type="ORF">J2X07_003313</name>
</gene>
<reference evidence="2 3" key="1">
    <citation type="submission" date="2023-07" db="EMBL/GenBank/DDBJ databases">
        <title>Sorghum-associated microbial communities from plants grown in Nebraska, USA.</title>
        <authorList>
            <person name="Schachtman D."/>
        </authorList>
    </citation>
    <scope>NUCLEOTIDE SEQUENCE [LARGE SCALE GENOMIC DNA]</scope>
    <source>
        <strain evidence="2 3">BE211</strain>
    </source>
</reference>
<evidence type="ECO:0000313" key="3">
    <source>
        <dbReference type="Proteomes" id="UP001258181"/>
    </source>
</evidence>
<keyword evidence="3" id="KW-1185">Reference proteome</keyword>
<keyword evidence="1" id="KW-0472">Membrane</keyword>
<feature type="transmembrane region" description="Helical" evidence="1">
    <location>
        <begin position="107"/>
        <end position="125"/>
    </location>
</feature>
<comment type="caution">
    <text evidence="2">The sequence shown here is derived from an EMBL/GenBank/DDBJ whole genome shotgun (WGS) entry which is preliminary data.</text>
</comment>
<sequence>MTMMLLLGMIVTVFLLFGINAWTPSGVVTKIGDRFKGSKVSTNVWVSGAVMFVMNGLLFAIAFLIFFTIPFGMMLGLLICIPLSIFVWLVFSVTWQGTYKDKVKMSFIGNSFFIFFIGWVIWQFMRIEQMYPDEDNFMAWIGTLVAIIGSLGALSVSTFVILNKR</sequence>
<feature type="transmembrane region" description="Helical" evidence="1">
    <location>
        <begin position="74"/>
        <end position="95"/>
    </location>
</feature>
<keyword evidence="1" id="KW-1133">Transmembrane helix</keyword>
<feature type="transmembrane region" description="Helical" evidence="1">
    <location>
        <begin position="45"/>
        <end position="67"/>
    </location>
</feature>
<feature type="transmembrane region" description="Helical" evidence="1">
    <location>
        <begin position="137"/>
        <end position="162"/>
    </location>
</feature>
<organism evidence="2 3">
    <name type="scientific">Fictibacillus barbaricus</name>
    <dbReference type="NCBI Taxonomy" id="182136"/>
    <lineage>
        <taxon>Bacteria</taxon>
        <taxon>Bacillati</taxon>
        <taxon>Bacillota</taxon>
        <taxon>Bacilli</taxon>
        <taxon>Bacillales</taxon>
        <taxon>Fictibacillaceae</taxon>
        <taxon>Fictibacillus</taxon>
    </lineage>
</organism>
<evidence type="ECO:0000256" key="1">
    <source>
        <dbReference type="SAM" id="Phobius"/>
    </source>
</evidence>
<dbReference type="EMBL" id="JAVDWA010000007">
    <property type="protein sequence ID" value="MDR7074317.1"/>
    <property type="molecule type" value="Genomic_DNA"/>
</dbReference>
<proteinExistence type="predicted"/>
<evidence type="ECO:0000313" key="2">
    <source>
        <dbReference type="EMBL" id="MDR7074317.1"/>
    </source>
</evidence>